<accession>A0A3M6UL03</accession>
<dbReference type="InterPro" id="IPR036860">
    <property type="entry name" value="SH2_dom_sf"/>
</dbReference>
<reference evidence="1 2" key="1">
    <citation type="journal article" date="2018" name="Sci. Rep.">
        <title>Comparative analysis of the Pocillopora damicornis genome highlights role of immune system in coral evolution.</title>
        <authorList>
            <person name="Cunning R."/>
            <person name="Bay R.A."/>
            <person name="Gillette P."/>
            <person name="Baker A.C."/>
            <person name="Traylor-Knowles N."/>
        </authorList>
    </citation>
    <scope>NUCLEOTIDE SEQUENCE [LARGE SCALE GENOMIC DNA]</scope>
    <source>
        <strain evidence="1">RSMAS</strain>
        <tissue evidence="1">Whole animal</tissue>
    </source>
</reference>
<proteinExistence type="predicted"/>
<comment type="caution">
    <text evidence="1">The sequence shown here is derived from an EMBL/GenBank/DDBJ whole genome shotgun (WGS) entry which is preliminary data.</text>
</comment>
<organism evidence="1 2">
    <name type="scientific">Pocillopora damicornis</name>
    <name type="common">Cauliflower coral</name>
    <name type="synonym">Millepora damicornis</name>
    <dbReference type="NCBI Taxonomy" id="46731"/>
    <lineage>
        <taxon>Eukaryota</taxon>
        <taxon>Metazoa</taxon>
        <taxon>Cnidaria</taxon>
        <taxon>Anthozoa</taxon>
        <taxon>Hexacorallia</taxon>
        <taxon>Scleractinia</taxon>
        <taxon>Astrocoeniina</taxon>
        <taxon>Pocilloporidae</taxon>
        <taxon>Pocillopora</taxon>
    </lineage>
</organism>
<dbReference type="SUPFAM" id="SSF55550">
    <property type="entry name" value="SH2 domain"/>
    <property type="match status" value="1"/>
</dbReference>
<name>A0A3M6UL03_POCDA</name>
<sequence length="67" mass="7871">MQAMSVWTEDRVRHYGVFQNEKGYSLDPGGVRCKTIVKLIKHFYDFTLPRCDVKLTALINIFIWTYG</sequence>
<dbReference type="Proteomes" id="UP000275408">
    <property type="component" value="Unassembled WGS sequence"/>
</dbReference>
<dbReference type="OrthoDB" id="10254483at2759"/>
<dbReference type="AlphaFoldDB" id="A0A3M6UL03"/>
<gene>
    <name evidence="1" type="ORF">pdam_00023427</name>
</gene>
<evidence type="ECO:0000313" key="2">
    <source>
        <dbReference type="Proteomes" id="UP000275408"/>
    </source>
</evidence>
<keyword evidence="2" id="KW-1185">Reference proteome</keyword>
<protein>
    <submittedName>
        <fullName evidence="1">Uncharacterized protein</fullName>
    </submittedName>
</protein>
<dbReference type="EMBL" id="RCHS01001278">
    <property type="protein sequence ID" value="RMX54351.1"/>
    <property type="molecule type" value="Genomic_DNA"/>
</dbReference>
<evidence type="ECO:0000313" key="1">
    <source>
        <dbReference type="EMBL" id="RMX54351.1"/>
    </source>
</evidence>
<dbReference type="Gene3D" id="3.30.505.10">
    <property type="entry name" value="SH2 domain"/>
    <property type="match status" value="1"/>
</dbReference>